<gene>
    <name evidence="2" type="ORF">B0I36DRAFT_416864</name>
</gene>
<dbReference type="AlphaFoldDB" id="A0A9P8Y176"/>
<organism evidence="2 3">
    <name type="scientific">Microdochium trichocladiopsis</name>
    <dbReference type="NCBI Taxonomy" id="1682393"/>
    <lineage>
        <taxon>Eukaryota</taxon>
        <taxon>Fungi</taxon>
        <taxon>Dikarya</taxon>
        <taxon>Ascomycota</taxon>
        <taxon>Pezizomycotina</taxon>
        <taxon>Sordariomycetes</taxon>
        <taxon>Xylariomycetidae</taxon>
        <taxon>Xylariales</taxon>
        <taxon>Microdochiaceae</taxon>
        <taxon>Microdochium</taxon>
    </lineage>
</organism>
<dbReference type="Gene3D" id="3.20.20.370">
    <property type="entry name" value="Glycoside hydrolase/deacetylase"/>
    <property type="match status" value="1"/>
</dbReference>
<dbReference type="GO" id="GO:0016810">
    <property type="term" value="F:hydrolase activity, acting on carbon-nitrogen (but not peptide) bonds"/>
    <property type="evidence" value="ECO:0007669"/>
    <property type="project" value="InterPro"/>
</dbReference>
<dbReference type="RefSeq" id="XP_046008500.1">
    <property type="nucleotide sequence ID" value="XM_046162089.1"/>
</dbReference>
<keyword evidence="3" id="KW-1185">Reference proteome</keyword>
<dbReference type="GeneID" id="70191635"/>
<proteinExistence type="predicted"/>
<dbReference type="PANTHER" id="PTHR43123:SF1">
    <property type="entry name" value="POLYSACCHARIDE DEACETYLASE-RELATED"/>
    <property type="match status" value="1"/>
</dbReference>
<feature type="domain" description="NodB homology" evidence="1">
    <location>
        <begin position="72"/>
        <end position="302"/>
    </location>
</feature>
<dbReference type="OrthoDB" id="9970124at2759"/>
<dbReference type="EMBL" id="JAGTJQ010000009">
    <property type="protein sequence ID" value="KAH7024952.1"/>
    <property type="molecule type" value="Genomic_DNA"/>
</dbReference>
<name>A0A9P8Y176_9PEZI</name>
<dbReference type="Proteomes" id="UP000756346">
    <property type="component" value="Unassembled WGS sequence"/>
</dbReference>
<evidence type="ECO:0000313" key="3">
    <source>
        <dbReference type="Proteomes" id="UP000756346"/>
    </source>
</evidence>
<reference evidence="2" key="1">
    <citation type="journal article" date="2021" name="Nat. Commun.">
        <title>Genetic determinants of endophytism in the Arabidopsis root mycobiome.</title>
        <authorList>
            <person name="Mesny F."/>
            <person name="Miyauchi S."/>
            <person name="Thiergart T."/>
            <person name="Pickel B."/>
            <person name="Atanasova L."/>
            <person name="Karlsson M."/>
            <person name="Huettel B."/>
            <person name="Barry K.W."/>
            <person name="Haridas S."/>
            <person name="Chen C."/>
            <person name="Bauer D."/>
            <person name="Andreopoulos W."/>
            <person name="Pangilinan J."/>
            <person name="LaButti K."/>
            <person name="Riley R."/>
            <person name="Lipzen A."/>
            <person name="Clum A."/>
            <person name="Drula E."/>
            <person name="Henrissat B."/>
            <person name="Kohler A."/>
            <person name="Grigoriev I.V."/>
            <person name="Martin F.M."/>
            <person name="Hacquard S."/>
        </authorList>
    </citation>
    <scope>NUCLEOTIDE SEQUENCE</scope>
    <source>
        <strain evidence="2">MPI-CAGE-CH-0230</strain>
    </source>
</reference>
<dbReference type="GO" id="GO:0005975">
    <property type="term" value="P:carbohydrate metabolic process"/>
    <property type="evidence" value="ECO:0007669"/>
    <property type="project" value="InterPro"/>
</dbReference>
<dbReference type="Pfam" id="PF01522">
    <property type="entry name" value="Polysacc_deac_1"/>
    <property type="match status" value="1"/>
</dbReference>
<accession>A0A9P8Y176</accession>
<protein>
    <recommendedName>
        <fullName evidence="1">NodB homology domain-containing protein</fullName>
    </recommendedName>
</protein>
<dbReference type="InterPro" id="IPR002509">
    <property type="entry name" value="NODB_dom"/>
</dbReference>
<evidence type="ECO:0000259" key="1">
    <source>
        <dbReference type="PROSITE" id="PS51677"/>
    </source>
</evidence>
<comment type="caution">
    <text evidence="2">The sequence shown here is derived from an EMBL/GenBank/DDBJ whole genome shotgun (WGS) entry which is preliminary data.</text>
</comment>
<evidence type="ECO:0000313" key="2">
    <source>
        <dbReference type="EMBL" id="KAH7024952.1"/>
    </source>
</evidence>
<dbReference type="PANTHER" id="PTHR43123">
    <property type="entry name" value="POLYSACCHARIDE DEACETYLASE-RELATED"/>
    <property type="match status" value="1"/>
</dbReference>
<sequence>MDKYAEEWAEREFVGYGMEMPNPEWPNDAKVCVSFLVQYYMGAEPSFLNGDDVTCTELMEIPRERFYKGRYESAEQMIEYGGREGVPRLLNIFKKHNVPVTWNLYTRAIERNPFWVKPILDSGAEISLGGYRYQDNLHDNISAETQEAEIDKSLDILQKATGNDSGPQGWFVERRTGLSTKLYARAHESRGIPLVYSSDSCQDDLPYWTRSPVAADKGLLMVPFSYDTSDMRFNMRGSGWACPSDWATYLVDTFDCFYEEAEAGEPKMMTIVLHPHVCGRPNRAIQLENFIKYAQAKGAWFATRADIAKHWQEKFPYDPATAFGQTPVPECGQISIPV</sequence>
<dbReference type="InterPro" id="IPR011330">
    <property type="entry name" value="Glyco_hydro/deAcase_b/a-brl"/>
</dbReference>
<dbReference type="PROSITE" id="PS51677">
    <property type="entry name" value="NODB"/>
    <property type="match status" value="1"/>
</dbReference>
<dbReference type="SUPFAM" id="SSF88713">
    <property type="entry name" value="Glycoside hydrolase/deacetylase"/>
    <property type="match status" value="1"/>
</dbReference>